<proteinExistence type="predicted"/>
<dbReference type="AlphaFoldDB" id="A0A016TJ66"/>
<dbReference type="Proteomes" id="UP000024635">
    <property type="component" value="Unassembled WGS sequence"/>
</dbReference>
<gene>
    <name evidence="2" type="primary">Acey_s0098.g3084</name>
    <name evidence="2" type="ORF">Y032_0098g3084</name>
</gene>
<accession>A0A016TJ66</accession>
<evidence type="ECO:0000313" key="3">
    <source>
        <dbReference type="Proteomes" id="UP000024635"/>
    </source>
</evidence>
<dbReference type="EMBL" id="JARK01001434">
    <property type="protein sequence ID" value="EYC02707.1"/>
    <property type="molecule type" value="Genomic_DNA"/>
</dbReference>
<evidence type="ECO:0000256" key="1">
    <source>
        <dbReference type="SAM" id="MobiDB-lite"/>
    </source>
</evidence>
<sequence>MFSLLLSEEPHNLQLPRRFQRAQRGRGACSSGLREMHLHRHIFSHTTDSPFIFDVWSEEFILLIVTKFVELTINSILDRSVNCSQQQGQLENRQYFRLYFTDLADRIRINARTCDASCRKEAWADVLLAGLLAAREYGLQVPASDGKPKRRSKSSNRKTSATRADAVN</sequence>
<feature type="region of interest" description="Disordered" evidence="1">
    <location>
        <begin position="142"/>
        <end position="168"/>
    </location>
</feature>
<protein>
    <submittedName>
        <fullName evidence="2">Uncharacterized protein</fullName>
    </submittedName>
</protein>
<comment type="caution">
    <text evidence="2">The sequence shown here is derived from an EMBL/GenBank/DDBJ whole genome shotgun (WGS) entry which is preliminary data.</text>
</comment>
<keyword evidence="3" id="KW-1185">Reference proteome</keyword>
<reference evidence="3" key="1">
    <citation type="journal article" date="2015" name="Nat. Genet.">
        <title>The genome and transcriptome of the zoonotic hookworm Ancylostoma ceylanicum identify infection-specific gene families.</title>
        <authorList>
            <person name="Schwarz E.M."/>
            <person name="Hu Y."/>
            <person name="Antoshechkin I."/>
            <person name="Miller M.M."/>
            <person name="Sternberg P.W."/>
            <person name="Aroian R.V."/>
        </authorList>
    </citation>
    <scope>NUCLEOTIDE SEQUENCE</scope>
    <source>
        <strain evidence="3">HY135</strain>
    </source>
</reference>
<name>A0A016TJ66_9BILA</name>
<feature type="compositionally biased region" description="Low complexity" evidence="1">
    <location>
        <begin position="157"/>
        <end position="168"/>
    </location>
</feature>
<evidence type="ECO:0000313" key="2">
    <source>
        <dbReference type="EMBL" id="EYC02707.1"/>
    </source>
</evidence>
<organism evidence="2 3">
    <name type="scientific">Ancylostoma ceylanicum</name>
    <dbReference type="NCBI Taxonomy" id="53326"/>
    <lineage>
        <taxon>Eukaryota</taxon>
        <taxon>Metazoa</taxon>
        <taxon>Ecdysozoa</taxon>
        <taxon>Nematoda</taxon>
        <taxon>Chromadorea</taxon>
        <taxon>Rhabditida</taxon>
        <taxon>Rhabditina</taxon>
        <taxon>Rhabditomorpha</taxon>
        <taxon>Strongyloidea</taxon>
        <taxon>Ancylostomatidae</taxon>
        <taxon>Ancylostomatinae</taxon>
        <taxon>Ancylostoma</taxon>
    </lineage>
</organism>